<keyword evidence="2" id="KW-0812">Transmembrane</keyword>
<feature type="transmembrane region" description="Helical" evidence="2">
    <location>
        <begin position="160"/>
        <end position="177"/>
    </location>
</feature>
<gene>
    <name evidence="3" type="ORF">AG1IA_08866</name>
</gene>
<dbReference type="HOGENOM" id="CLU_1397186_0_0_1"/>
<name>L8WL75_THACA</name>
<comment type="caution">
    <text evidence="3">The sequence shown here is derived from an EMBL/GenBank/DDBJ whole genome shotgun (WGS) entry which is preliminary data.</text>
</comment>
<proteinExistence type="predicted"/>
<feature type="compositionally biased region" description="Basic residues" evidence="1">
    <location>
        <begin position="143"/>
        <end position="152"/>
    </location>
</feature>
<evidence type="ECO:0000256" key="1">
    <source>
        <dbReference type="SAM" id="MobiDB-lite"/>
    </source>
</evidence>
<protein>
    <submittedName>
        <fullName evidence="3">Uncharacterized protein</fullName>
    </submittedName>
</protein>
<evidence type="ECO:0000313" key="3">
    <source>
        <dbReference type="EMBL" id="ELU37104.1"/>
    </source>
</evidence>
<keyword evidence="4" id="KW-1185">Reference proteome</keyword>
<dbReference type="EMBL" id="AFRT01002868">
    <property type="protein sequence ID" value="ELU37104.1"/>
    <property type="molecule type" value="Genomic_DNA"/>
</dbReference>
<reference evidence="3 4" key="1">
    <citation type="journal article" date="2013" name="Nat. Commun.">
        <title>The evolution and pathogenic mechanisms of the rice sheath blight pathogen.</title>
        <authorList>
            <person name="Zheng A."/>
            <person name="Lin R."/>
            <person name="Xu L."/>
            <person name="Qin P."/>
            <person name="Tang C."/>
            <person name="Ai P."/>
            <person name="Zhang D."/>
            <person name="Liu Y."/>
            <person name="Sun Z."/>
            <person name="Feng H."/>
            <person name="Wang Y."/>
            <person name="Chen Y."/>
            <person name="Liang X."/>
            <person name="Fu R."/>
            <person name="Li Q."/>
            <person name="Zhang J."/>
            <person name="Yu X."/>
            <person name="Xie Z."/>
            <person name="Ding L."/>
            <person name="Guan P."/>
            <person name="Tang J."/>
            <person name="Liang Y."/>
            <person name="Wang S."/>
            <person name="Deng Q."/>
            <person name="Li S."/>
            <person name="Zhu J."/>
            <person name="Wang L."/>
            <person name="Liu H."/>
            <person name="Li P."/>
        </authorList>
    </citation>
    <scope>NUCLEOTIDE SEQUENCE [LARGE SCALE GENOMIC DNA]</scope>
    <source>
        <strain evidence="4">AG-1 IA</strain>
    </source>
</reference>
<evidence type="ECO:0000256" key="2">
    <source>
        <dbReference type="SAM" id="Phobius"/>
    </source>
</evidence>
<sequence length="195" mass="22719">MRGDWGHSGWRRGRRCGLNFTLERRGGAHGSRRVEPEFRWLVDRSGWLVDRSGWLWSRCRGIRRGRERLSNRASRLENRLGSSDRNASSGLFWGRTLRNSTNRSDWGWGLRASRRRCRNRSGNGSRKTLTRTKRNLTSSRGGPNKRSRSSSLNRRRRQRFFFPLRFVALFFVVRGHYGSSFAFDILDTPGALALC</sequence>
<dbReference type="Proteomes" id="UP000011668">
    <property type="component" value="Unassembled WGS sequence"/>
</dbReference>
<accession>L8WL75</accession>
<keyword evidence="2" id="KW-1133">Transmembrane helix</keyword>
<evidence type="ECO:0000313" key="4">
    <source>
        <dbReference type="Proteomes" id="UP000011668"/>
    </source>
</evidence>
<organism evidence="3 4">
    <name type="scientific">Thanatephorus cucumeris (strain AG1-IA)</name>
    <name type="common">Rice sheath blight fungus</name>
    <name type="synonym">Rhizoctonia solani</name>
    <dbReference type="NCBI Taxonomy" id="983506"/>
    <lineage>
        <taxon>Eukaryota</taxon>
        <taxon>Fungi</taxon>
        <taxon>Dikarya</taxon>
        <taxon>Basidiomycota</taxon>
        <taxon>Agaricomycotina</taxon>
        <taxon>Agaricomycetes</taxon>
        <taxon>Cantharellales</taxon>
        <taxon>Ceratobasidiaceae</taxon>
        <taxon>Rhizoctonia</taxon>
        <taxon>Rhizoctonia solani AG-1</taxon>
    </lineage>
</organism>
<dbReference type="AlphaFoldDB" id="L8WL75"/>
<keyword evidence="2" id="KW-0472">Membrane</keyword>
<feature type="region of interest" description="Disordered" evidence="1">
    <location>
        <begin position="117"/>
        <end position="152"/>
    </location>
</feature>